<accession>A0ACA9K402</accession>
<evidence type="ECO:0000313" key="2">
    <source>
        <dbReference type="Proteomes" id="UP000789525"/>
    </source>
</evidence>
<organism evidence="1 2">
    <name type="scientific">Acaulospora colombiana</name>
    <dbReference type="NCBI Taxonomy" id="27376"/>
    <lineage>
        <taxon>Eukaryota</taxon>
        <taxon>Fungi</taxon>
        <taxon>Fungi incertae sedis</taxon>
        <taxon>Mucoromycota</taxon>
        <taxon>Glomeromycotina</taxon>
        <taxon>Glomeromycetes</taxon>
        <taxon>Diversisporales</taxon>
        <taxon>Acaulosporaceae</taxon>
        <taxon>Acaulospora</taxon>
    </lineage>
</organism>
<sequence>MSTQVEPQSVKSEGQKHCPFRQNCPPKHCKSDEKSIQVKMKEIYQKIKNANTHRGTASSAIIGVISGVNAGRATKCFAVGTDADAFSILTSLPTNALQNSAIIAVRISVNTGSVTKFSTVRADTIAVLTSLPTNALQK</sequence>
<comment type="caution">
    <text evidence="1">The sequence shown here is derived from an EMBL/GenBank/DDBJ whole genome shotgun (WGS) entry which is preliminary data.</text>
</comment>
<name>A0ACA9K402_9GLOM</name>
<reference evidence="1" key="1">
    <citation type="submission" date="2021-06" db="EMBL/GenBank/DDBJ databases">
        <authorList>
            <person name="Kallberg Y."/>
            <person name="Tangrot J."/>
            <person name="Rosling A."/>
        </authorList>
    </citation>
    <scope>NUCLEOTIDE SEQUENCE</scope>
    <source>
        <strain evidence="1">CL356</strain>
    </source>
</reference>
<protein>
    <submittedName>
        <fullName evidence="1">12532_t:CDS:1</fullName>
    </submittedName>
</protein>
<keyword evidence="2" id="KW-1185">Reference proteome</keyword>
<dbReference type="EMBL" id="CAJVPT010000781">
    <property type="protein sequence ID" value="CAG8450300.1"/>
    <property type="molecule type" value="Genomic_DNA"/>
</dbReference>
<gene>
    <name evidence="1" type="ORF">ACOLOM_LOCUS728</name>
</gene>
<dbReference type="Proteomes" id="UP000789525">
    <property type="component" value="Unassembled WGS sequence"/>
</dbReference>
<proteinExistence type="predicted"/>
<evidence type="ECO:0000313" key="1">
    <source>
        <dbReference type="EMBL" id="CAG8450300.1"/>
    </source>
</evidence>